<comment type="similarity">
    <text evidence="7">Belongs to the ATX1 family.</text>
</comment>
<dbReference type="GO" id="GO:0005829">
    <property type="term" value="C:cytosol"/>
    <property type="evidence" value="ECO:0007669"/>
    <property type="project" value="TreeGrafter"/>
</dbReference>
<organism evidence="9 10">
    <name type="scientific">Puccinia striiformis f. sp. tritici PST-78</name>
    <dbReference type="NCBI Taxonomy" id="1165861"/>
    <lineage>
        <taxon>Eukaryota</taxon>
        <taxon>Fungi</taxon>
        <taxon>Dikarya</taxon>
        <taxon>Basidiomycota</taxon>
        <taxon>Pucciniomycotina</taxon>
        <taxon>Pucciniomycetes</taxon>
        <taxon>Pucciniales</taxon>
        <taxon>Pucciniaceae</taxon>
        <taxon>Puccinia</taxon>
    </lineage>
</organism>
<feature type="domain" description="HMA" evidence="8">
    <location>
        <begin position="11"/>
        <end position="76"/>
    </location>
</feature>
<dbReference type="InterPro" id="IPR036163">
    <property type="entry name" value="HMA_dom_sf"/>
</dbReference>
<dbReference type="PANTHER" id="PTHR46365:SF1">
    <property type="entry name" value="COPPER TRANSPORT PROTEIN ATOX1"/>
    <property type="match status" value="1"/>
</dbReference>
<dbReference type="GO" id="GO:0016531">
    <property type="term" value="F:copper chaperone activity"/>
    <property type="evidence" value="ECO:0007669"/>
    <property type="project" value="TreeGrafter"/>
</dbReference>
<protein>
    <recommendedName>
        <fullName evidence="8">HMA domain-containing protein</fullName>
    </recommendedName>
</protein>
<evidence type="ECO:0000256" key="6">
    <source>
        <dbReference type="ARBA" id="ARBA00023186"/>
    </source>
</evidence>
<sequence length="83" mass="8774">MSETAAASGTEQTYLFNVAMSCGGCSGAIERTLKKQEGVSKIDISLENQTVLVYANPPASFDVVRERIAKTGKTINSSEVVSS</sequence>
<evidence type="ECO:0000256" key="2">
    <source>
        <dbReference type="ARBA" id="ARBA00022723"/>
    </source>
</evidence>
<keyword evidence="4" id="KW-0186">Copper</keyword>
<dbReference type="SUPFAM" id="SSF55008">
    <property type="entry name" value="HMA, heavy metal-associated domain"/>
    <property type="match status" value="1"/>
</dbReference>
<dbReference type="OrthoDB" id="689350at2759"/>
<dbReference type="Pfam" id="PF00403">
    <property type="entry name" value="HMA"/>
    <property type="match status" value="1"/>
</dbReference>
<keyword evidence="3" id="KW-0187">Copper transport</keyword>
<dbReference type="PROSITE" id="PS50846">
    <property type="entry name" value="HMA_2"/>
    <property type="match status" value="1"/>
</dbReference>
<evidence type="ECO:0000256" key="5">
    <source>
        <dbReference type="ARBA" id="ARBA00023065"/>
    </source>
</evidence>
<keyword evidence="1" id="KW-0813">Transport</keyword>
<dbReference type="AlphaFoldDB" id="A0A0L0UP09"/>
<proteinExistence type="inferred from homology"/>
<name>A0A0L0UP09_9BASI</name>
<comment type="caution">
    <text evidence="9">The sequence shown here is derived from an EMBL/GenBank/DDBJ whole genome shotgun (WGS) entry which is preliminary data.</text>
</comment>
<evidence type="ECO:0000259" key="8">
    <source>
        <dbReference type="PROSITE" id="PS50846"/>
    </source>
</evidence>
<keyword evidence="5" id="KW-0406">Ion transport</keyword>
<keyword evidence="10" id="KW-1185">Reference proteome</keyword>
<dbReference type="GO" id="GO:0046872">
    <property type="term" value="F:metal ion binding"/>
    <property type="evidence" value="ECO:0007669"/>
    <property type="project" value="UniProtKB-KW"/>
</dbReference>
<dbReference type="InterPro" id="IPR006121">
    <property type="entry name" value="HMA_dom"/>
</dbReference>
<dbReference type="InterPro" id="IPR017969">
    <property type="entry name" value="Heavy-metal-associated_CS"/>
</dbReference>
<dbReference type="FunFam" id="3.30.70.100:FF:000008">
    <property type="entry name" value="Copper transport protein ATOX1"/>
    <property type="match status" value="1"/>
</dbReference>
<dbReference type="Proteomes" id="UP000054564">
    <property type="component" value="Unassembled WGS sequence"/>
</dbReference>
<dbReference type="EMBL" id="AJIL01000824">
    <property type="protein sequence ID" value="KNE88837.1"/>
    <property type="molecule type" value="Genomic_DNA"/>
</dbReference>
<dbReference type="GO" id="GO:0006825">
    <property type="term" value="P:copper ion transport"/>
    <property type="evidence" value="ECO:0007669"/>
    <property type="project" value="UniProtKB-KW"/>
</dbReference>
<evidence type="ECO:0000256" key="4">
    <source>
        <dbReference type="ARBA" id="ARBA00023008"/>
    </source>
</evidence>
<gene>
    <name evidence="9" type="ORF">PSTG_17722</name>
</gene>
<evidence type="ECO:0000313" key="9">
    <source>
        <dbReference type="EMBL" id="KNE88837.1"/>
    </source>
</evidence>
<evidence type="ECO:0000256" key="3">
    <source>
        <dbReference type="ARBA" id="ARBA00022796"/>
    </source>
</evidence>
<dbReference type="Gene3D" id="3.30.70.100">
    <property type="match status" value="1"/>
</dbReference>
<dbReference type="CDD" id="cd00371">
    <property type="entry name" value="HMA"/>
    <property type="match status" value="1"/>
</dbReference>
<reference evidence="10" key="1">
    <citation type="submission" date="2014-03" db="EMBL/GenBank/DDBJ databases">
        <title>The Genome Sequence of Puccinia striiformis f. sp. tritici PST-78.</title>
        <authorList>
            <consortium name="The Broad Institute Genome Sequencing Platform"/>
            <person name="Cuomo C."/>
            <person name="Hulbert S."/>
            <person name="Chen X."/>
            <person name="Walker B."/>
            <person name="Young S.K."/>
            <person name="Zeng Q."/>
            <person name="Gargeya S."/>
            <person name="Fitzgerald M."/>
            <person name="Haas B."/>
            <person name="Abouelleil A."/>
            <person name="Alvarado L."/>
            <person name="Arachchi H.M."/>
            <person name="Berlin A.M."/>
            <person name="Chapman S.B."/>
            <person name="Goldberg J."/>
            <person name="Griggs A."/>
            <person name="Gujja S."/>
            <person name="Hansen M."/>
            <person name="Howarth C."/>
            <person name="Imamovic A."/>
            <person name="Larimer J."/>
            <person name="McCowan C."/>
            <person name="Montmayeur A."/>
            <person name="Murphy C."/>
            <person name="Neiman D."/>
            <person name="Pearson M."/>
            <person name="Priest M."/>
            <person name="Roberts A."/>
            <person name="Saif S."/>
            <person name="Shea T."/>
            <person name="Sisk P."/>
            <person name="Sykes S."/>
            <person name="Wortman J."/>
            <person name="Nusbaum C."/>
            <person name="Birren B."/>
        </authorList>
    </citation>
    <scope>NUCLEOTIDE SEQUENCE [LARGE SCALE GENOMIC DNA]</scope>
    <source>
        <strain evidence="10">race PST-78</strain>
    </source>
</reference>
<dbReference type="STRING" id="1165861.A0A0L0UP09"/>
<evidence type="ECO:0000256" key="1">
    <source>
        <dbReference type="ARBA" id="ARBA00022448"/>
    </source>
</evidence>
<evidence type="ECO:0000256" key="7">
    <source>
        <dbReference type="ARBA" id="ARBA00038171"/>
    </source>
</evidence>
<dbReference type="PANTHER" id="PTHR46365">
    <property type="entry name" value="COPPER TRANSPORT PROTEIN ATOX1"/>
    <property type="match status" value="1"/>
</dbReference>
<keyword evidence="6" id="KW-0143">Chaperone</keyword>
<keyword evidence="2" id="KW-0479">Metal-binding</keyword>
<dbReference type="PROSITE" id="PS01047">
    <property type="entry name" value="HMA_1"/>
    <property type="match status" value="1"/>
</dbReference>
<evidence type="ECO:0000313" key="10">
    <source>
        <dbReference type="Proteomes" id="UP000054564"/>
    </source>
</evidence>
<dbReference type="InterPro" id="IPR051881">
    <property type="entry name" value="Copper_transport_ATOX1-like"/>
</dbReference>
<accession>A0A0L0UP09</accession>